<evidence type="ECO:0000313" key="6">
    <source>
        <dbReference type="Proteomes" id="UP000036932"/>
    </source>
</evidence>
<feature type="compositionally biased region" description="Polar residues" evidence="1">
    <location>
        <begin position="947"/>
        <end position="959"/>
    </location>
</feature>
<keyword evidence="2" id="KW-1133">Transmembrane helix</keyword>
<accession>A0A0M1NJA7</accession>
<sequence length="1011" mass="113115">MYTRERRGIFRSAEGFDTVARSSGLDAAFIKKVLHPFCQYEAPAELTARSEKEAGAYPPALHLFHTETGETVLGRSVFQPADFTGLRSAFFTHHYVIPDGFHDNEHSAYQTWLQASFADHYDIEEGMDLPQLQALPVQADSQAAVSNQAAPALLQELGIDEKVFKQLVYACISAAAGKKKVYIVLDVPVEQLSAKAEQLLFVLFGRLPYALRRVLGFVTYAKEPQSKKGLHVMFVEKGGLRLGDRSIEKDYLFELAAGRVINVDLKKSEQPYLNFAWDTLLDPERSERFYAFAEQMLADMEPSLRISLDSYDDLCVLFEIEEGRVDLYREHKHAVLRALLLYLKPVGALNAKRRLDQLFHILFAQEFELVKGGHVPDAAIAGYVRDYHDINPREHNDGIVEFFIRSLNNALSKQRQDVTQAIYELLEESPALSRAFYARVLTSPGLPALLFDPYMKKSMQQTATPTDLIDLISLWVRNHPLLLEQENYVRLAEAQLVDKLHHDSEPVSAVNAVLDQLDSLEHHPKQGIGRYSGGTAFADRLIYAANLFLLRELEPEQLSRKQLLDIGFLRMPKEFQAWVERFDSRIRSKAAVMLALYQWCSPGEDRVEEVLADLSAEERERTQHIMRKWLQQDVVSSNFKDITLAFCTEIQSGAVDYRGLLLYLHKHGKSPEVVYQYIEWSVKQPLFSKARGLVPAYANAIVQYFKTYDREAFKNKEYVKTYFSSPSPALKPVYTKVRAELASPFVRFMRRNSRLVQIVSALLVIVMAGGIYFMVQDGKTPADGEADPNTDGTPPVNSQPASPVTDPEQPILTAKTVKGEGEEADKTELIFHFKQPAACQEFKVDKLQIIGKDESNLYDSTTGSELSKECAQETADETNADPAETNPDSPETKLDTEQQADKSTGNTEKDSEAGSDDAVEGGLKAKDTPSSTGAGTGSSDTTENEDVLSSGSVDDVQENQSYTSQVVLKLDKVLDLSLVEKVVADGITYTLADESSLSEEQAPKSTADEGE</sequence>
<dbReference type="InterPro" id="IPR045402">
    <property type="entry name" value="GAP1-N2"/>
</dbReference>
<dbReference type="InterPro" id="IPR045401">
    <property type="entry name" value="GAP1-M"/>
</dbReference>
<comment type="caution">
    <text evidence="5">The sequence shown here is derived from an EMBL/GenBank/DDBJ whole genome shotgun (WGS) entry which is preliminary data.</text>
</comment>
<feature type="compositionally biased region" description="Basic and acidic residues" evidence="1">
    <location>
        <begin position="890"/>
        <end position="900"/>
    </location>
</feature>
<feature type="region of interest" description="Disordered" evidence="1">
    <location>
        <begin position="856"/>
        <end position="959"/>
    </location>
</feature>
<dbReference type="Pfam" id="PF20013">
    <property type="entry name" value="GAP1-N2"/>
    <property type="match status" value="1"/>
</dbReference>
<evidence type="ECO:0000259" key="3">
    <source>
        <dbReference type="Pfam" id="PF20013"/>
    </source>
</evidence>
<feature type="compositionally biased region" description="Low complexity" evidence="1">
    <location>
        <begin position="930"/>
        <end position="941"/>
    </location>
</feature>
<feature type="transmembrane region" description="Helical" evidence="2">
    <location>
        <begin position="755"/>
        <end position="775"/>
    </location>
</feature>
<dbReference type="Pfam" id="PF20014">
    <property type="entry name" value="GAP1-M"/>
    <property type="match status" value="1"/>
</dbReference>
<evidence type="ECO:0000256" key="1">
    <source>
        <dbReference type="SAM" id="MobiDB-lite"/>
    </source>
</evidence>
<feature type="region of interest" description="Disordered" evidence="1">
    <location>
        <begin position="782"/>
        <end position="810"/>
    </location>
</feature>
<evidence type="ECO:0008006" key="7">
    <source>
        <dbReference type="Google" id="ProtNLM"/>
    </source>
</evidence>
<protein>
    <recommendedName>
        <fullName evidence="7">Glycosyltransferase</fullName>
    </recommendedName>
</protein>
<name>A0A0M1NJA7_9BACL</name>
<proteinExistence type="predicted"/>
<keyword evidence="2" id="KW-0812">Transmembrane</keyword>
<dbReference type="PATRIC" id="fig|1705565.3.peg.38"/>
<dbReference type="Proteomes" id="UP000036932">
    <property type="component" value="Unassembled WGS sequence"/>
</dbReference>
<organism evidence="5 6">
    <name type="scientific">Paenibacillus solani</name>
    <dbReference type="NCBI Taxonomy" id="1705565"/>
    <lineage>
        <taxon>Bacteria</taxon>
        <taxon>Bacillati</taxon>
        <taxon>Bacillota</taxon>
        <taxon>Bacilli</taxon>
        <taxon>Bacillales</taxon>
        <taxon>Paenibacillaceae</taxon>
        <taxon>Paenibacillus</taxon>
    </lineage>
</organism>
<evidence type="ECO:0000313" key="5">
    <source>
        <dbReference type="EMBL" id="KOR82125.1"/>
    </source>
</evidence>
<keyword evidence="2" id="KW-0472">Membrane</keyword>
<evidence type="ECO:0000256" key="2">
    <source>
        <dbReference type="SAM" id="Phobius"/>
    </source>
</evidence>
<dbReference type="EMBL" id="LIUT01000005">
    <property type="protein sequence ID" value="KOR82125.1"/>
    <property type="molecule type" value="Genomic_DNA"/>
</dbReference>
<dbReference type="AlphaFoldDB" id="A0A0M1NJA7"/>
<gene>
    <name evidence="5" type="ORF">AM231_20615</name>
</gene>
<feature type="domain" description="GTPase-associated protein 1 middle" evidence="4">
    <location>
        <begin position="153"/>
        <end position="256"/>
    </location>
</feature>
<feature type="domain" description="GTPase-associated protein 1 N-terminal" evidence="3">
    <location>
        <begin position="1"/>
        <end position="134"/>
    </location>
</feature>
<reference evidence="6" key="1">
    <citation type="submission" date="2015-08" db="EMBL/GenBank/DDBJ databases">
        <title>Genome sequencing project for genomic taxonomy and phylogenomics of Bacillus-like bacteria.</title>
        <authorList>
            <person name="Liu B."/>
            <person name="Wang J."/>
            <person name="Zhu Y."/>
            <person name="Liu G."/>
            <person name="Chen Q."/>
            <person name="Chen Z."/>
            <person name="Lan J."/>
            <person name="Che J."/>
            <person name="Ge C."/>
            <person name="Shi H."/>
            <person name="Pan Z."/>
            <person name="Liu X."/>
        </authorList>
    </citation>
    <scope>NUCLEOTIDE SEQUENCE [LARGE SCALE GENOMIC DNA]</scope>
    <source>
        <strain evidence="6">FJAT-22460</strain>
    </source>
</reference>
<feature type="region of interest" description="Disordered" evidence="1">
    <location>
        <begin position="989"/>
        <end position="1011"/>
    </location>
</feature>
<keyword evidence="6" id="KW-1185">Reference proteome</keyword>
<evidence type="ECO:0000259" key="4">
    <source>
        <dbReference type="Pfam" id="PF20014"/>
    </source>
</evidence>
<feature type="compositionally biased region" description="Polar residues" evidence="1">
    <location>
        <begin position="790"/>
        <end position="802"/>
    </location>
</feature>